<feature type="region of interest" description="Disordered" evidence="1">
    <location>
        <begin position="1"/>
        <end position="36"/>
    </location>
</feature>
<reference evidence="2" key="1">
    <citation type="submission" date="2023-10" db="EMBL/GenBank/DDBJ databases">
        <authorList>
            <person name="Chen Y."/>
            <person name="Shah S."/>
            <person name="Dougan E. K."/>
            <person name="Thang M."/>
            <person name="Chan C."/>
        </authorList>
    </citation>
    <scope>NUCLEOTIDE SEQUENCE [LARGE SCALE GENOMIC DNA]</scope>
</reference>
<feature type="compositionally biased region" description="Low complexity" evidence="1">
    <location>
        <begin position="13"/>
        <end position="27"/>
    </location>
</feature>
<dbReference type="Proteomes" id="UP001189429">
    <property type="component" value="Unassembled WGS sequence"/>
</dbReference>
<sequence>PPAHGGALGDVAGGVAIAPGVPLTPVSPSEPTPPTPAVARLSMLYSRLFQEEFQKEQAVLAGAETPSPLPPAPEGEEATLGVAAPADGGEHPSGPSAPGVVAPPAVTGAPGAAPSLRTAGSTDSVEVVDLGLAFSGADGADAAEVGPPRSTRWPAAAADVDLASARAAHAATRPGLWLGVSTGPPGRKLLTWVSGCPWTTSARQRTAGGRPPPPPPSASHSEAGKNQARREQRGS</sequence>
<gene>
    <name evidence="2" type="ORF">PCOR1329_LOCUS1985</name>
</gene>
<evidence type="ECO:0000256" key="1">
    <source>
        <dbReference type="SAM" id="MobiDB-lite"/>
    </source>
</evidence>
<keyword evidence="3" id="KW-1185">Reference proteome</keyword>
<feature type="non-terminal residue" evidence="2">
    <location>
        <position position="1"/>
    </location>
</feature>
<dbReference type="EMBL" id="CAUYUJ010000484">
    <property type="protein sequence ID" value="CAK0790793.1"/>
    <property type="molecule type" value="Genomic_DNA"/>
</dbReference>
<accession>A0ABN9PKC9</accession>
<feature type="non-terminal residue" evidence="2">
    <location>
        <position position="235"/>
    </location>
</feature>
<protein>
    <submittedName>
        <fullName evidence="2">Uncharacterized protein</fullName>
    </submittedName>
</protein>
<proteinExistence type="predicted"/>
<evidence type="ECO:0000313" key="2">
    <source>
        <dbReference type="EMBL" id="CAK0790793.1"/>
    </source>
</evidence>
<feature type="region of interest" description="Disordered" evidence="1">
    <location>
        <begin position="200"/>
        <end position="235"/>
    </location>
</feature>
<organism evidence="2 3">
    <name type="scientific">Prorocentrum cordatum</name>
    <dbReference type="NCBI Taxonomy" id="2364126"/>
    <lineage>
        <taxon>Eukaryota</taxon>
        <taxon>Sar</taxon>
        <taxon>Alveolata</taxon>
        <taxon>Dinophyceae</taxon>
        <taxon>Prorocentrales</taxon>
        <taxon>Prorocentraceae</taxon>
        <taxon>Prorocentrum</taxon>
    </lineage>
</organism>
<evidence type="ECO:0000313" key="3">
    <source>
        <dbReference type="Proteomes" id="UP001189429"/>
    </source>
</evidence>
<feature type="compositionally biased region" description="Gly residues" evidence="1">
    <location>
        <begin position="1"/>
        <end position="12"/>
    </location>
</feature>
<comment type="caution">
    <text evidence="2">The sequence shown here is derived from an EMBL/GenBank/DDBJ whole genome shotgun (WGS) entry which is preliminary data.</text>
</comment>
<name>A0ABN9PKC9_9DINO</name>